<name>A0AAD9BPK7_DISEL</name>
<accession>A0AAD9BPK7</accession>
<evidence type="ECO:0000256" key="2">
    <source>
        <dbReference type="SAM" id="MobiDB-lite"/>
    </source>
</evidence>
<feature type="coiled-coil region" evidence="1">
    <location>
        <begin position="35"/>
        <end position="69"/>
    </location>
</feature>
<sequence>MGRDTFHHHEGRSGDGKAKPDQRERDLSRECAEERNAFQLEKEYMEKERERFNKELREQLMERKAFQAENSAMSDDRKSFLIEKEEMAMMSKAYIREKTGIQRSRVAIQLEKENMERERKAIKKDTMSDVRRSLSLTNPPPAPTPFGPARQTGKLHLLPVRLHLRLRLVLQGQTGKLQVLPET</sequence>
<evidence type="ECO:0000313" key="3">
    <source>
        <dbReference type="EMBL" id="KAK1885659.1"/>
    </source>
</evidence>
<reference evidence="3" key="1">
    <citation type="submission" date="2023-04" db="EMBL/GenBank/DDBJ databases">
        <title>Chromosome-level genome of Chaenocephalus aceratus.</title>
        <authorList>
            <person name="Park H."/>
        </authorList>
    </citation>
    <scope>NUCLEOTIDE SEQUENCE</scope>
    <source>
        <strain evidence="3">DE</strain>
        <tissue evidence="3">Muscle</tissue>
    </source>
</reference>
<comment type="caution">
    <text evidence="3">The sequence shown here is derived from an EMBL/GenBank/DDBJ whole genome shotgun (WGS) entry which is preliminary data.</text>
</comment>
<feature type="region of interest" description="Disordered" evidence="2">
    <location>
        <begin position="130"/>
        <end position="151"/>
    </location>
</feature>
<keyword evidence="4" id="KW-1185">Reference proteome</keyword>
<dbReference type="EMBL" id="JASDAP010000020">
    <property type="protein sequence ID" value="KAK1885659.1"/>
    <property type="molecule type" value="Genomic_DNA"/>
</dbReference>
<organism evidence="3 4">
    <name type="scientific">Dissostichus eleginoides</name>
    <name type="common">Patagonian toothfish</name>
    <name type="synonym">Dissostichus amissus</name>
    <dbReference type="NCBI Taxonomy" id="100907"/>
    <lineage>
        <taxon>Eukaryota</taxon>
        <taxon>Metazoa</taxon>
        <taxon>Chordata</taxon>
        <taxon>Craniata</taxon>
        <taxon>Vertebrata</taxon>
        <taxon>Euteleostomi</taxon>
        <taxon>Actinopterygii</taxon>
        <taxon>Neopterygii</taxon>
        <taxon>Teleostei</taxon>
        <taxon>Neoteleostei</taxon>
        <taxon>Acanthomorphata</taxon>
        <taxon>Eupercaria</taxon>
        <taxon>Perciformes</taxon>
        <taxon>Notothenioidei</taxon>
        <taxon>Nototheniidae</taxon>
        <taxon>Dissostichus</taxon>
    </lineage>
</organism>
<keyword evidence="1" id="KW-0175">Coiled coil</keyword>
<gene>
    <name evidence="3" type="ORF">KUDE01_029380</name>
</gene>
<proteinExistence type="predicted"/>
<protein>
    <submittedName>
        <fullName evidence="3">Symporter</fullName>
    </submittedName>
</protein>
<feature type="region of interest" description="Disordered" evidence="2">
    <location>
        <begin position="1"/>
        <end position="29"/>
    </location>
</feature>
<dbReference type="Proteomes" id="UP001228049">
    <property type="component" value="Unassembled WGS sequence"/>
</dbReference>
<evidence type="ECO:0000313" key="4">
    <source>
        <dbReference type="Proteomes" id="UP001228049"/>
    </source>
</evidence>
<evidence type="ECO:0000256" key="1">
    <source>
        <dbReference type="SAM" id="Coils"/>
    </source>
</evidence>
<dbReference type="AlphaFoldDB" id="A0AAD9BPK7"/>